<gene>
    <name evidence="1" type="ORF">KDL28_32840</name>
</gene>
<evidence type="ECO:0000313" key="2">
    <source>
        <dbReference type="Proteomes" id="UP001165283"/>
    </source>
</evidence>
<dbReference type="Proteomes" id="UP001165283">
    <property type="component" value="Unassembled WGS sequence"/>
</dbReference>
<dbReference type="EMBL" id="JAGSOV010000072">
    <property type="protein sequence ID" value="MCO1659861.1"/>
    <property type="molecule type" value="Genomic_DNA"/>
</dbReference>
<protein>
    <submittedName>
        <fullName evidence="1">Uncharacterized protein</fullName>
    </submittedName>
</protein>
<sequence length="154" mass="15679">MPESVRRGTGGVGLGLAGLADGSRPEVEADLRLRVTTERGECTSAHLTGRGRELRVDVERPAVLLAAVDRRDVGQVADLLAASGVTVRVVGPDGPAATVGAGASSRLGRVVTGSRNVAPVPRAAASLALSTPAARRGLGLLVLAVPAAVLRRRR</sequence>
<reference evidence="1" key="1">
    <citation type="submission" date="2021-04" db="EMBL/GenBank/DDBJ databases">
        <title>Pseudonocardia sp. nov., isolated from sandy soil of mangrove forest.</title>
        <authorList>
            <person name="Zan Z."/>
            <person name="Huang R."/>
            <person name="Liu W."/>
        </authorList>
    </citation>
    <scope>NUCLEOTIDE SEQUENCE</scope>
    <source>
        <strain evidence="1">S2-4</strain>
    </source>
</reference>
<proteinExistence type="predicted"/>
<dbReference type="RefSeq" id="WP_252444933.1">
    <property type="nucleotide sequence ID" value="NZ_JAGSOV010000072.1"/>
</dbReference>
<keyword evidence="2" id="KW-1185">Reference proteome</keyword>
<evidence type="ECO:0000313" key="1">
    <source>
        <dbReference type="EMBL" id="MCO1659861.1"/>
    </source>
</evidence>
<organism evidence="1 2">
    <name type="scientific">Pseudonocardia humida</name>
    <dbReference type="NCBI Taxonomy" id="2800819"/>
    <lineage>
        <taxon>Bacteria</taxon>
        <taxon>Bacillati</taxon>
        <taxon>Actinomycetota</taxon>
        <taxon>Actinomycetes</taxon>
        <taxon>Pseudonocardiales</taxon>
        <taxon>Pseudonocardiaceae</taxon>
        <taxon>Pseudonocardia</taxon>
    </lineage>
</organism>
<accession>A0ABT1AA69</accession>
<name>A0ABT1AA69_9PSEU</name>
<comment type="caution">
    <text evidence="1">The sequence shown here is derived from an EMBL/GenBank/DDBJ whole genome shotgun (WGS) entry which is preliminary data.</text>
</comment>